<comment type="caution">
    <text evidence="9">The sequence shown here is derived from an EMBL/GenBank/DDBJ whole genome shotgun (WGS) entry which is preliminary data.</text>
</comment>
<evidence type="ECO:0000313" key="10">
    <source>
        <dbReference type="Proteomes" id="UP000295773"/>
    </source>
</evidence>
<organism evidence="9 10">
    <name type="scientific">Longicatena caecimuris</name>
    <dbReference type="NCBI Taxonomy" id="1796635"/>
    <lineage>
        <taxon>Bacteria</taxon>
        <taxon>Bacillati</taxon>
        <taxon>Bacillota</taxon>
        <taxon>Erysipelotrichia</taxon>
        <taxon>Erysipelotrichales</taxon>
        <taxon>Erysipelotrichaceae</taxon>
        <taxon>Longicatena</taxon>
    </lineage>
</organism>
<keyword evidence="4 7" id="KW-0812">Transmembrane</keyword>
<dbReference type="SUPFAM" id="SSF50985">
    <property type="entry name" value="RCC1/BLIP-II"/>
    <property type="match status" value="1"/>
</dbReference>
<feature type="domain" description="ABC transmembrane type-1" evidence="8">
    <location>
        <begin position="406"/>
        <end position="603"/>
    </location>
</feature>
<accession>A0A4R3T7G7</accession>
<dbReference type="GO" id="GO:0055085">
    <property type="term" value="P:transmembrane transport"/>
    <property type="evidence" value="ECO:0007669"/>
    <property type="project" value="InterPro"/>
</dbReference>
<dbReference type="Pfam" id="PF00528">
    <property type="entry name" value="BPD_transp_1"/>
    <property type="match status" value="1"/>
</dbReference>
<dbReference type="Gene3D" id="2.130.10.30">
    <property type="entry name" value="Regulator of chromosome condensation 1/beta-lactamase-inhibitor protein II"/>
    <property type="match status" value="1"/>
</dbReference>
<dbReference type="RefSeq" id="WP_132225266.1">
    <property type="nucleotide sequence ID" value="NZ_JANKBG010000017.1"/>
</dbReference>
<feature type="transmembrane region" description="Helical" evidence="7">
    <location>
        <begin position="582"/>
        <end position="603"/>
    </location>
</feature>
<dbReference type="InterPro" id="IPR000408">
    <property type="entry name" value="Reg_chr_condens"/>
</dbReference>
<evidence type="ECO:0000256" key="7">
    <source>
        <dbReference type="RuleBase" id="RU363032"/>
    </source>
</evidence>
<gene>
    <name evidence="9" type="ORF">EDD61_11816</name>
</gene>
<dbReference type="SUPFAM" id="SSF161098">
    <property type="entry name" value="MetI-like"/>
    <property type="match status" value="1"/>
</dbReference>
<name>A0A4R3T7G7_9FIRM</name>
<dbReference type="InterPro" id="IPR000515">
    <property type="entry name" value="MetI-like"/>
</dbReference>
<evidence type="ECO:0000256" key="5">
    <source>
        <dbReference type="ARBA" id="ARBA00022989"/>
    </source>
</evidence>
<proteinExistence type="inferred from homology"/>
<sequence>MEKKDNKQKQSIFSSFGRMFKRLFSFGGKKKELNVFEEEEIKSPSKVIFSNFIHNKFTIIGLILFIGIFSFAYIGGMFRQMDPVYQEPILQNIGPGTGYLDFPSELEGKKIVQISSGITFSVALTDDGKVYAWGKDTDGATEVPSNLGTNVVKIAAGDRHVVALTDSGEVIGWGKNDFHQAELTYEAKAQLKSDEKVIDVSASDKYTALVTDKGNVIILGATGANNMDYVPSEIQGRVAAVDANSYNMVLLLKDGTIATMGVSGNEFSDVPKELTDGSIKIVKAKMSYANGIALDDQGKIHVWGANGDNMRDGIPAINEKVVDVSGSRNALFAVGESGKVYAWGNDDLNDISVPSSATNIKQVFSGYFQNYAVDNNNEIHAWGNDGYVLGTDAQGRDYFTRLMHGGRVTLVVGIIAVIIETVLGLLIGMISGFKGGKVDNLLMRFTEIVSSVPFMPLVITLSASLGNDLSTDQKMYLIMIILGVISWPGMARLVRAQILIEREKDFVLAARALGIKEGSIIVRHILPNVMNICIVNMTLSYADKMLMEAALSFLGFGVQEPMPSWGNMLNGAQRAIVIENYWWQWITPAVCVVIAALGVNLVGDALREALDPKENEK</sequence>
<dbReference type="Gene3D" id="1.10.3720.10">
    <property type="entry name" value="MetI-like"/>
    <property type="match status" value="1"/>
</dbReference>
<dbReference type="PROSITE" id="PS50012">
    <property type="entry name" value="RCC1_3"/>
    <property type="match status" value="2"/>
</dbReference>
<evidence type="ECO:0000256" key="4">
    <source>
        <dbReference type="ARBA" id="ARBA00022692"/>
    </source>
</evidence>
<comment type="subcellular location">
    <subcellularLocation>
        <location evidence="1 7">Cell membrane</location>
        <topology evidence="1 7">Multi-pass membrane protein</topology>
    </subcellularLocation>
</comment>
<feature type="transmembrane region" description="Helical" evidence="7">
    <location>
        <begin position="445"/>
        <end position="463"/>
    </location>
</feature>
<keyword evidence="6 7" id="KW-0472">Membrane</keyword>
<protein>
    <submittedName>
        <fullName evidence="9">Peptide/nickel transport system permease protein</fullName>
    </submittedName>
</protein>
<evidence type="ECO:0000313" key="9">
    <source>
        <dbReference type="EMBL" id="TCU57573.1"/>
    </source>
</evidence>
<feature type="transmembrane region" description="Helical" evidence="7">
    <location>
        <begin position="475"/>
        <end position="494"/>
    </location>
</feature>
<keyword evidence="3" id="KW-1003">Cell membrane</keyword>
<dbReference type="CDD" id="cd06261">
    <property type="entry name" value="TM_PBP2"/>
    <property type="match status" value="1"/>
</dbReference>
<evidence type="ECO:0000256" key="6">
    <source>
        <dbReference type="ARBA" id="ARBA00023136"/>
    </source>
</evidence>
<dbReference type="PROSITE" id="PS50928">
    <property type="entry name" value="ABC_TM1"/>
    <property type="match status" value="1"/>
</dbReference>
<keyword evidence="5 7" id="KW-1133">Transmembrane helix</keyword>
<dbReference type="InterPro" id="IPR009091">
    <property type="entry name" value="RCC1/BLIP-II"/>
</dbReference>
<dbReference type="PANTHER" id="PTHR43386:SF1">
    <property type="entry name" value="D,D-DIPEPTIDE TRANSPORT SYSTEM PERMEASE PROTEIN DDPC-RELATED"/>
    <property type="match status" value="1"/>
</dbReference>
<evidence type="ECO:0000259" key="8">
    <source>
        <dbReference type="PROSITE" id="PS50928"/>
    </source>
</evidence>
<evidence type="ECO:0000256" key="3">
    <source>
        <dbReference type="ARBA" id="ARBA00022475"/>
    </source>
</evidence>
<feature type="transmembrane region" description="Helical" evidence="7">
    <location>
        <begin position="57"/>
        <end position="78"/>
    </location>
</feature>
<dbReference type="InterPro" id="IPR050366">
    <property type="entry name" value="BP-dependent_transpt_permease"/>
</dbReference>
<dbReference type="PANTHER" id="PTHR43386">
    <property type="entry name" value="OLIGOPEPTIDE TRANSPORT SYSTEM PERMEASE PROTEIN APPC"/>
    <property type="match status" value="1"/>
</dbReference>
<dbReference type="EMBL" id="SMBP01000018">
    <property type="protein sequence ID" value="TCU57573.1"/>
    <property type="molecule type" value="Genomic_DNA"/>
</dbReference>
<dbReference type="Proteomes" id="UP000295773">
    <property type="component" value="Unassembled WGS sequence"/>
</dbReference>
<evidence type="ECO:0000256" key="2">
    <source>
        <dbReference type="ARBA" id="ARBA00022448"/>
    </source>
</evidence>
<feature type="transmembrane region" description="Helical" evidence="7">
    <location>
        <begin position="410"/>
        <end position="433"/>
    </location>
</feature>
<dbReference type="GO" id="GO:0005886">
    <property type="term" value="C:plasma membrane"/>
    <property type="evidence" value="ECO:0007669"/>
    <property type="project" value="UniProtKB-SubCell"/>
</dbReference>
<reference evidence="9 10" key="1">
    <citation type="submission" date="2019-03" db="EMBL/GenBank/DDBJ databases">
        <title>Genomic Encyclopedia of Type Strains, Phase IV (KMG-IV): sequencing the most valuable type-strain genomes for metagenomic binning, comparative biology and taxonomic classification.</title>
        <authorList>
            <person name="Goeker M."/>
        </authorList>
    </citation>
    <scope>NUCLEOTIDE SEQUENCE [LARGE SCALE GENOMIC DNA]</scope>
    <source>
        <strain evidence="9 10">DSM 29481</strain>
    </source>
</reference>
<dbReference type="InterPro" id="IPR035906">
    <property type="entry name" value="MetI-like_sf"/>
</dbReference>
<keyword evidence="10" id="KW-1185">Reference proteome</keyword>
<dbReference type="Pfam" id="PF13540">
    <property type="entry name" value="RCC1_2"/>
    <property type="match status" value="2"/>
</dbReference>
<comment type="similarity">
    <text evidence="7">Belongs to the binding-protein-dependent transport system permease family.</text>
</comment>
<dbReference type="AlphaFoldDB" id="A0A4R3T7G7"/>
<keyword evidence="2 7" id="KW-0813">Transport</keyword>
<evidence type="ECO:0000256" key="1">
    <source>
        <dbReference type="ARBA" id="ARBA00004651"/>
    </source>
</evidence>